<keyword evidence="3" id="KW-1185">Reference proteome</keyword>
<feature type="chain" id="PRO_5024991331" description="Lipoprotein" evidence="1">
    <location>
        <begin position="20"/>
        <end position="102"/>
    </location>
</feature>
<gene>
    <name evidence="2" type="ORF">SAMN04487865_100365</name>
</gene>
<evidence type="ECO:0000256" key="1">
    <source>
        <dbReference type="SAM" id="SignalP"/>
    </source>
</evidence>
<name>A0A662Z6N1_9GAMM</name>
<evidence type="ECO:0008006" key="4">
    <source>
        <dbReference type="Google" id="ProtNLM"/>
    </source>
</evidence>
<evidence type="ECO:0000313" key="3">
    <source>
        <dbReference type="Proteomes" id="UP000243374"/>
    </source>
</evidence>
<protein>
    <recommendedName>
        <fullName evidence="4">Lipoprotein</fullName>
    </recommendedName>
</protein>
<accession>A0A662Z6N1</accession>
<dbReference type="AlphaFoldDB" id="A0A662Z6N1"/>
<dbReference type="EMBL" id="FOSF01000003">
    <property type="protein sequence ID" value="SFJ82238.1"/>
    <property type="molecule type" value="Genomic_DNA"/>
</dbReference>
<feature type="signal peptide" evidence="1">
    <location>
        <begin position="1"/>
        <end position="19"/>
    </location>
</feature>
<keyword evidence="1" id="KW-0732">Signal</keyword>
<evidence type="ECO:0000313" key="2">
    <source>
        <dbReference type="EMBL" id="SFJ82238.1"/>
    </source>
</evidence>
<sequence>MKRLVTALTALLSCFCCSAFVIDYDAISDNDNVEYYGANTLNYSTHGSSSDDSVNRIVVPHDRQKGIATNEDNQGGGLKLEGVNKSDLENLYYGNELYNKTK</sequence>
<dbReference type="Proteomes" id="UP000243374">
    <property type="component" value="Unassembled WGS sequence"/>
</dbReference>
<dbReference type="RefSeq" id="WP_074838709.1">
    <property type="nucleotide sequence ID" value="NZ_CP047056.1"/>
</dbReference>
<reference evidence="2 3" key="1">
    <citation type="submission" date="2016-10" db="EMBL/GenBank/DDBJ databases">
        <authorList>
            <person name="Varghese N."/>
            <person name="Submissions S."/>
        </authorList>
    </citation>
    <scope>NUCLEOTIDE SEQUENCE [LARGE SCALE GENOMIC DNA]</scope>
    <source>
        <strain evidence="2 3">22B</strain>
    </source>
</reference>
<proteinExistence type="predicted"/>
<dbReference type="OrthoDB" id="7064114at2"/>
<organism evidence="2 3">
    <name type="scientific">Succinivibrio dextrinosolvens</name>
    <dbReference type="NCBI Taxonomy" id="83771"/>
    <lineage>
        <taxon>Bacteria</taxon>
        <taxon>Pseudomonadati</taxon>
        <taxon>Pseudomonadota</taxon>
        <taxon>Gammaproteobacteria</taxon>
        <taxon>Aeromonadales</taxon>
        <taxon>Succinivibrionaceae</taxon>
        <taxon>Succinivibrio</taxon>
    </lineage>
</organism>